<evidence type="ECO:0000256" key="6">
    <source>
        <dbReference type="SAM" id="MobiDB-lite"/>
    </source>
</evidence>
<dbReference type="InterPro" id="IPR020568">
    <property type="entry name" value="Ribosomal_Su5_D2-typ_SF"/>
</dbReference>
<feature type="region of interest" description="Disordered" evidence="6">
    <location>
        <begin position="169"/>
        <end position="222"/>
    </location>
</feature>
<evidence type="ECO:0000256" key="4">
    <source>
        <dbReference type="ARBA" id="ARBA00035259"/>
    </source>
</evidence>
<keyword evidence="7" id="KW-0812">Transmembrane</keyword>
<organism evidence="8 9">
    <name type="scientific">Thermogemmata fonticola</name>
    <dbReference type="NCBI Taxonomy" id="2755323"/>
    <lineage>
        <taxon>Bacteria</taxon>
        <taxon>Pseudomonadati</taxon>
        <taxon>Planctomycetota</taxon>
        <taxon>Planctomycetia</taxon>
        <taxon>Gemmatales</taxon>
        <taxon>Gemmataceae</taxon>
        <taxon>Thermogemmata</taxon>
    </lineage>
</organism>
<dbReference type="SUPFAM" id="SSF54211">
    <property type="entry name" value="Ribosomal protein S5 domain 2-like"/>
    <property type="match status" value="1"/>
</dbReference>
<dbReference type="GO" id="GO:0006412">
    <property type="term" value="P:translation"/>
    <property type="evidence" value="ECO:0007669"/>
    <property type="project" value="InterPro"/>
</dbReference>
<comment type="similarity">
    <text evidence="1">Belongs to the universal ribosomal protein uS9 family.</text>
</comment>
<feature type="compositionally biased region" description="Basic and acidic residues" evidence="6">
    <location>
        <begin position="188"/>
        <end position="207"/>
    </location>
</feature>
<feature type="transmembrane region" description="Helical" evidence="7">
    <location>
        <begin position="6"/>
        <end position="28"/>
    </location>
</feature>
<keyword evidence="7" id="KW-0472">Membrane</keyword>
<feature type="compositionally biased region" description="Polar residues" evidence="6">
    <location>
        <begin position="170"/>
        <end position="187"/>
    </location>
</feature>
<evidence type="ECO:0000256" key="5">
    <source>
        <dbReference type="ARBA" id="ARBA00035523"/>
    </source>
</evidence>
<evidence type="ECO:0000256" key="2">
    <source>
        <dbReference type="ARBA" id="ARBA00022980"/>
    </source>
</evidence>
<keyword evidence="3" id="KW-0687">Ribonucleoprotein</keyword>
<evidence type="ECO:0000256" key="7">
    <source>
        <dbReference type="SAM" id="Phobius"/>
    </source>
</evidence>
<dbReference type="RefSeq" id="WP_194538126.1">
    <property type="nucleotide sequence ID" value="NZ_JACEFB010000007.1"/>
</dbReference>
<keyword evidence="9" id="KW-1185">Reference proteome</keyword>
<dbReference type="Gene3D" id="3.30.230.10">
    <property type="match status" value="1"/>
</dbReference>
<dbReference type="GO" id="GO:0015935">
    <property type="term" value="C:small ribosomal subunit"/>
    <property type="evidence" value="ECO:0007669"/>
    <property type="project" value="TreeGrafter"/>
</dbReference>
<evidence type="ECO:0000256" key="3">
    <source>
        <dbReference type="ARBA" id="ARBA00023274"/>
    </source>
</evidence>
<evidence type="ECO:0000256" key="1">
    <source>
        <dbReference type="ARBA" id="ARBA00005251"/>
    </source>
</evidence>
<dbReference type="AlphaFoldDB" id="A0A7V8VEV6"/>
<reference evidence="8 9" key="1">
    <citation type="submission" date="2020-07" db="EMBL/GenBank/DDBJ databases">
        <title>Thermogemmata thermophila gen. nov., sp. nov., a novel moderate thermophilic planctomycete from a Kamchatka hot spring.</title>
        <authorList>
            <person name="Elcheninov A.G."/>
            <person name="Podosokorskaya O.A."/>
            <person name="Kovaleva O.L."/>
            <person name="Novikov A."/>
            <person name="Bonch-Osmolovskaya E.A."/>
            <person name="Toshchakov S.V."/>
            <person name="Kublanov I.V."/>
        </authorList>
    </citation>
    <scope>NUCLEOTIDE SEQUENCE [LARGE SCALE GENOMIC DNA]</scope>
    <source>
        <strain evidence="8 9">2918</strain>
    </source>
</reference>
<dbReference type="Pfam" id="PF00380">
    <property type="entry name" value="Ribosomal_S9"/>
    <property type="match status" value="1"/>
</dbReference>
<gene>
    <name evidence="8" type="ORF">H0921_10965</name>
</gene>
<dbReference type="GO" id="GO:0003723">
    <property type="term" value="F:RNA binding"/>
    <property type="evidence" value="ECO:0007669"/>
    <property type="project" value="TreeGrafter"/>
</dbReference>
<proteinExistence type="inferred from homology"/>
<keyword evidence="7" id="KW-1133">Transmembrane helix</keyword>
<dbReference type="PANTHER" id="PTHR21569">
    <property type="entry name" value="RIBOSOMAL PROTEIN S9"/>
    <property type="match status" value="1"/>
</dbReference>
<dbReference type="PANTHER" id="PTHR21569:SF1">
    <property type="entry name" value="SMALL RIBOSOMAL SUBUNIT PROTEIN US9M"/>
    <property type="match status" value="1"/>
</dbReference>
<dbReference type="GO" id="GO:0003735">
    <property type="term" value="F:structural constituent of ribosome"/>
    <property type="evidence" value="ECO:0007669"/>
    <property type="project" value="InterPro"/>
</dbReference>
<sequence length="821" mass="92217">MFPILFVIVGITIFIVGITIFIIFGIIIHKRNKQLMRISVDEAQSEVAGVQHYEESQETDLGTKEHCQQSNTRPCYQDGDNLQKIMEESHDVEKEFVIAKNLQENIIEESQSISLEEIQLKTVLESPTGVTQDPQVAIVAETQPTAVGELCPPVVQETQPTIGREMQLQVAGQESPPSITQRAQPTSKSERLEPAERGGRSRVSIRDPKKRLTANPKPRTPKPEIVCWKRERQWIPAVEVPEELLESSDLAVFQNGQSLTKDESRDACWHLTQVTGEVTVRWSEGENARETKVSLGQGNYLLFKLSSDQNWGRRVQSPSSGSYLVTVPDDWERDEALSGPPPVTPEFVSLKDYRAHFFELERGSEKKIAFRTSEGKSVIIESKESRFKLIGNRLPAASENIGPLFGGNPPQICAMDVQAWKDVGTIVVGEEGSGKGRWRMAFTPEQGLIEQTLPPEVGERKEGWYFLRFYDTNGDLVESLDFRFISALKEIRTDRFSPLPLENGYNPVCVTFLHDPGCVIHLADGSLNVQIERQDDKTILTIPPDPTCDKTHWHVGSQGGPQVEVTILVERLWWAIGEENQEPTEWRDRPLTLKRGDFAATSKKALWIRFPRYRWVDRIRVGFEQTKARTYNVMVTAKTITVPLREFSDSIVIRDGTETCSLKVWIKRDDDLTEGVIAVIPAVQLTVTPAPEQMQSAPTPSWVGLGRKKTAVAKAVLREGSGPIKVNGQNILDYFGKAPDKAKQFLMKLLEMTDVRQVLARMEASVNVTGSNPTTTRQAKAVAHALARALMSYNPHLKSLLKRYGFGGVRVKSSFVFPQER</sequence>
<protein>
    <recommendedName>
        <fullName evidence="4">Small ribosomal subunit protein uS9</fullName>
    </recommendedName>
    <alternativeName>
        <fullName evidence="5">30S ribosomal protein S9</fullName>
    </alternativeName>
</protein>
<dbReference type="InterPro" id="IPR014721">
    <property type="entry name" value="Ribsml_uS5_D2-typ_fold_subgr"/>
</dbReference>
<dbReference type="Proteomes" id="UP000542342">
    <property type="component" value="Unassembled WGS sequence"/>
</dbReference>
<evidence type="ECO:0000313" key="9">
    <source>
        <dbReference type="Proteomes" id="UP000542342"/>
    </source>
</evidence>
<evidence type="ECO:0000313" key="8">
    <source>
        <dbReference type="EMBL" id="MBA2226681.1"/>
    </source>
</evidence>
<dbReference type="EMBL" id="JACEFB010000007">
    <property type="protein sequence ID" value="MBA2226681.1"/>
    <property type="molecule type" value="Genomic_DNA"/>
</dbReference>
<name>A0A7V8VEV6_9BACT</name>
<dbReference type="InterPro" id="IPR000754">
    <property type="entry name" value="Ribosomal_uS9"/>
</dbReference>
<comment type="caution">
    <text evidence="8">The sequence shown here is derived from an EMBL/GenBank/DDBJ whole genome shotgun (WGS) entry which is preliminary data.</text>
</comment>
<keyword evidence="2" id="KW-0689">Ribosomal protein</keyword>
<accession>A0A7V8VEV6</accession>